<dbReference type="RefSeq" id="XP_026729228.1">
    <property type="nucleotide sequence ID" value="XM_026873427.1"/>
</dbReference>
<evidence type="ECO:0000259" key="9">
    <source>
        <dbReference type="Pfam" id="PF26138"/>
    </source>
</evidence>
<dbReference type="Proteomes" id="UP000322000">
    <property type="component" value="Chromosome 6"/>
</dbReference>
<dbReference type="InParanoid" id="A0A7E5VLM2"/>
<protein>
    <submittedName>
        <fullName evidence="11">Nuclease HARBI1</fullName>
    </submittedName>
</protein>
<evidence type="ECO:0000256" key="3">
    <source>
        <dbReference type="ARBA" id="ARBA00006958"/>
    </source>
</evidence>
<gene>
    <name evidence="11" type="primary">LOC113494908</name>
</gene>
<dbReference type="OrthoDB" id="7533242at2759"/>
<dbReference type="GO" id="GO:0004518">
    <property type="term" value="F:nuclease activity"/>
    <property type="evidence" value="ECO:0007669"/>
    <property type="project" value="UniProtKB-KW"/>
</dbReference>
<dbReference type="GO" id="GO:0005634">
    <property type="term" value="C:nucleus"/>
    <property type="evidence" value="ECO:0007669"/>
    <property type="project" value="UniProtKB-SubCell"/>
</dbReference>
<feature type="domain" description="DUF8040" evidence="9">
    <location>
        <begin position="57"/>
        <end position="134"/>
    </location>
</feature>
<dbReference type="PANTHER" id="PTHR22930">
    <property type="match status" value="1"/>
</dbReference>
<keyword evidence="4" id="KW-0540">Nuclease</keyword>
<evidence type="ECO:0000313" key="11">
    <source>
        <dbReference type="RefSeq" id="XP_026729228.1"/>
    </source>
</evidence>
<dbReference type="GO" id="GO:0046872">
    <property type="term" value="F:metal ion binding"/>
    <property type="evidence" value="ECO:0007669"/>
    <property type="project" value="UniProtKB-KW"/>
</dbReference>
<evidence type="ECO:0000256" key="5">
    <source>
        <dbReference type="ARBA" id="ARBA00022723"/>
    </source>
</evidence>
<keyword evidence="6" id="KW-0378">Hydrolase</keyword>
<evidence type="ECO:0000313" key="10">
    <source>
        <dbReference type="Proteomes" id="UP000322000"/>
    </source>
</evidence>
<evidence type="ECO:0000256" key="6">
    <source>
        <dbReference type="ARBA" id="ARBA00022801"/>
    </source>
</evidence>
<dbReference type="GO" id="GO:0016787">
    <property type="term" value="F:hydrolase activity"/>
    <property type="evidence" value="ECO:0007669"/>
    <property type="project" value="UniProtKB-KW"/>
</dbReference>
<evidence type="ECO:0000256" key="7">
    <source>
        <dbReference type="ARBA" id="ARBA00023242"/>
    </source>
</evidence>
<keyword evidence="7" id="KW-0539">Nucleus</keyword>
<dbReference type="InterPro" id="IPR045249">
    <property type="entry name" value="HARBI1-like"/>
</dbReference>
<accession>A0A7E5VLM2</accession>
<dbReference type="InterPro" id="IPR027806">
    <property type="entry name" value="HARBI1_dom"/>
</dbReference>
<feature type="domain" description="DDE Tnp4" evidence="8">
    <location>
        <begin position="172"/>
        <end position="327"/>
    </location>
</feature>
<dbReference type="Pfam" id="PF13359">
    <property type="entry name" value="DDE_Tnp_4"/>
    <property type="match status" value="1"/>
</dbReference>
<proteinExistence type="inferred from homology"/>
<reference evidence="11" key="1">
    <citation type="submission" date="2025-08" db="UniProtKB">
        <authorList>
            <consortium name="RefSeq"/>
        </authorList>
    </citation>
    <scope>IDENTIFICATION</scope>
</reference>
<evidence type="ECO:0000259" key="8">
    <source>
        <dbReference type="Pfam" id="PF13359"/>
    </source>
</evidence>
<name>A0A7E5VLM2_TRINI</name>
<comment type="cofactor">
    <cofactor evidence="1">
        <name>a divalent metal cation</name>
        <dbReference type="ChEBI" id="CHEBI:60240"/>
    </cofactor>
</comment>
<sequence length="389" mass="45109">MLRLTRSTHRRSTLYHYLAARLIVESGNVRRETREISRRALLRKNIANINVQYLSDTEFRNRFRLSKEAFLHLCRELRVKSSLRPSKRISLEHKVLCALSFYATGSYQRIVGMAKCLGQTTVSKYVRQVTDALVTPSILNYFIKFPATLEQRNIIKNKFYTKFGIPGVIGCIDGSHFHIFTPKRDIEHLFYCRKHFYSLNVQMICDSECRIINVNAKYGGATHDAFIWENSQANRYIQDINKNNEQVWFLGDSGYPQRPWMMTPIPDAAEGTPEAKYNTIHGKARVVIENTFGRLKNRWRCLCKDRTLHYTPERCATIIMACSVLHNLAIDFMVPDPEEDVIDSLELGISAVSSEEPLRDHGSRDDLIRGRTLRQILVDRINRLHIVNN</sequence>
<evidence type="ECO:0000256" key="4">
    <source>
        <dbReference type="ARBA" id="ARBA00022722"/>
    </source>
</evidence>
<dbReference type="Pfam" id="PF26138">
    <property type="entry name" value="DUF8040"/>
    <property type="match status" value="1"/>
</dbReference>
<dbReference type="PANTHER" id="PTHR22930:SF85">
    <property type="entry name" value="GH03217P-RELATED"/>
    <property type="match status" value="1"/>
</dbReference>
<dbReference type="AlphaFoldDB" id="A0A7E5VLM2"/>
<evidence type="ECO:0000256" key="2">
    <source>
        <dbReference type="ARBA" id="ARBA00004123"/>
    </source>
</evidence>
<dbReference type="InterPro" id="IPR058353">
    <property type="entry name" value="DUF8040"/>
</dbReference>
<dbReference type="KEGG" id="tnl:113494908"/>
<keyword evidence="5" id="KW-0479">Metal-binding</keyword>
<comment type="similarity">
    <text evidence="3">Belongs to the HARBI1 family.</text>
</comment>
<evidence type="ECO:0000256" key="1">
    <source>
        <dbReference type="ARBA" id="ARBA00001968"/>
    </source>
</evidence>
<comment type="subcellular location">
    <subcellularLocation>
        <location evidence="2">Nucleus</location>
    </subcellularLocation>
</comment>
<organism evidence="10 11">
    <name type="scientific">Trichoplusia ni</name>
    <name type="common">Cabbage looper</name>
    <dbReference type="NCBI Taxonomy" id="7111"/>
    <lineage>
        <taxon>Eukaryota</taxon>
        <taxon>Metazoa</taxon>
        <taxon>Ecdysozoa</taxon>
        <taxon>Arthropoda</taxon>
        <taxon>Hexapoda</taxon>
        <taxon>Insecta</taxon>
        <taxon>Pterygota</taxon>
        <taxon>Neoptera</taxon>
        <taxon>Endopterygota</taxon>
        <taxon>Lepidoptera</taxon>
        <taxon>Glossata</taxon>
        <taxon>Ditrysia</taxon>
        <taxon>Noctuoidea</taxon>
        <taxon>Noctuidae</taxon>
        <taxon>Plusiinae</taxon>
        <taxon>Trichoplusia</taxon>
    </lineage>
</organism>
<keyword evidence="10" id="KW-1185">Reference proteome</keyword>
<dbReference type="GeneID" id="113494908"/>